<evidence type="ECO:0000313" key="2">
    <source>
        <dbReference type="EMBL" id="RLL62452.1"/>
    </source>
</evidence>
<gene>
    <name evidence="2" type="ORF">DYS74_16810</name>
</gene>
<keyword evidence="3" id="KW-1185">Reference proteome</keyword>
<dbReference type="Pfam" id="PF08239">
    <property type="entry name" value="SH3_3"/>
    <property type="match status" value="1"/>
</dbReference>
<dbReference type="PROSITE" id="PS51781">
    <property type="entry name" value="SH3B"/>
    <property type="match status" value="1"/>
</dbReference>
<reference evidence="2 3" key="1">
    <citation type="submission" date="2018-10" db="EMBL/GenBank/DDBJ databases">
        <title>Rhodobacter sp . BO-81.</title>
        <authorList>
            <person name="Im W.T."/>
        </authorList>
    </citation>
    <scope>NUCLEOTIDE SEQUENCE [LARGE SCALE GENOMIC DNA]</scope>
    <source>
        <strain evidence="2 3">BO-81</strain>
    </source>
</reference>
<sequence length="152" mass="15739">MFRLTAITLAALYVVLAVFGRDPEGAPEAIAAEPEAPAAIAPVAAVAASAAVPAPDPAPAVTPVRFTPMPGPSLKPAPEYRAVPAATGHILAVDTTRLNVRSGPGLSAPVIDSLARNEEVLVVAERDGWARIRIEGDGIEGWVSRRLLRPAN</sequence>
<dbReference type="Proteomes" id="UP000279673">
    <property type="component" value="Unassembled WGS sequence"/>
</dbReference>
<proteinExistence type="predicted"/>
<dbReference type="InterPro" id="IPR003646">
    <property type="entry name" value="SH3-like_bac-type"/>
</dbReference>
<protein>
    <submittedName>
        <fullName evidence="2">SH3 domain-containing protein</fullName>
    </submittedName>
</protein>
<dbReference type="RefSeq" id="WP_121534833.1">
    <property type="nucleotide sequence ID" value="NZ_RCHI01000022.1"/>
</dbReference>
<organism evidence="2 3">
    <name type="scientific">Paenirhodobacter hankyongi</name>
    <dbReference type="NCBI Taxonomy" id="2294033"/>
    <lineage>
        <taxon>Bacteria</taxon>
        <taxon>Pseudomonadati</taxon>
        <taxon>Pseudomonadota</taxon>
        <taxon>Alphaproteobacteria</taxon>
        <taxon>Rhodobacterales</taxon>
        <taxon>Rhodobacter group</taxon>
        <taxon>Paenirhodobacter</taxon>
    </lineage>
</organism>
<evidence type="ECO:0000259" key="1">
    <source>
        <dbReference type="PROSITE" id="PS51781"/>
    </source>
</evidence>
<name>A0A421BKA0_9RHOB</name>
<comment type="caution">
    <text evidence="2">The sequence shown here is derived from an EMBL/GenBank/DDBJ whole genome shotgun (WGS) entry which is preliminary data.</text>
</comment>
<dbReference type="SMART" id="SM00287">
    <property type="entry name" value="SH3b"/>
    <property type="match status" value="1"/>
</dbReference>
<dbReference type="EMBL" id="RCHI01000022">
    <property type="protein sequence ID" value="RLL62452.1"/>
    <property type="molecule type" value="Genomic_DNA"/>
</dbReference>
<dbReference type="Gene3D" id="2.30.30.40">
    <property type="entry name" value="SH3 Domains"/>
    <property type="match status" value="1"/>
</dbReference>
<dbReference type="AlphaFoldDB" id="A0A421BKA0"/>
<evidence type="ECO:0000313" key="3">
    <source>
        <dbReference type="Proteomes" id="UP000279673"/>
    </source>
</evidence>
<accession>A0A421BKA0</accession>
<feature type="domain" description="SH3b" evidence="1">
    <location>
        <begin position="85"/>
        <end position="152"/>
    </location>
</feature>